<dbReference type="FunFam" id="3.40.50.300:FF:001854">
    <property type="entry name" value="ABC multidrug transporter (Eurofung)"/>
    <property type="match status" value="1"/>
</dbReference>
<dbReference type="CDD" id="cd03250">
    <property type="entry name" value="ABCC_MRP_domain1"/>
    <property type="match status" value="1"/>
</dbReference>
<feature type="transmembrane region" description="Helical" evidence="10">
    <location>
        <begin position="520"/>
        <end position="541"/>
    </location>
</feature>
<dbReference type="PROSITE" id="PS50929">
    <property type="entry name" value="ABC_TM1F"/>
    <property type="match status" value="2"/>
</dbReference>
<dbReference type="SMART" id="SM00382">
    <property type="entry name" value="AAA"/>
    <property type="match status" value="2"/>
</dbReference>
<dbReference type="GeneID" id="30005954"/>
<feature type="transmembrane region" description="Helical" evidence="10">
    <location>
        <begin position="890"/>
        <end position="912"/>
    </location>
</feature>
<evidence type="ECO:0000256" key="9">
    <source>
        <dbReference type="ARBA" id="ARBA00023180"/>
    </source>
</evidence>
<feature type="transmembrane region" description="Helical" evidence="10">
    <location>
        <begin position="99"/>
        <end position="118"/>
    </location>
</feature>
<evidence type="ECO:0000256" key="4">
    <source>
        <dbReference type="ARBA" id="ARBA00022692"/>
    </source>
</evidence>
<dbReference type="InterPro" id="IPR044726">
    <property type="entry name" value="ABCC_6TM_D2"/>
</dbReference>
<dbReference type="Pfam" id="PF00005">
    <property type="entry name" value="ABC_tran"/>
    <property type="match status" value="2"/>
</dbReference>
<feature type="transmembrane region" description="Helical" evidence="10">
    <location>
        <begin position="73"/>
        <end position="93"/>
    </location>
</feature>
<dbReference type="RefSeq" id="XP_018695924.1">
    <property type="nucleotide sequence ID" value="XM_018833300.1"/>
</dbReference>
<evidence type="ECO:0000313" key="14">
    <source>
        <dbReference type="Proteomes" id="UP000078343"/>
    </source>
</evidence>
<evidence type="ECO:0000259" key="11">
    <source>
        <dbReference type="PROSITE" id="PS50893"/>
    </source>
</evidence>
<feature type="domain" description="ABC transmembrane type-1" evidence="12">
    <location>
        <begin position="899"/>
        <end position="1175"/>
    </location>
</feature>
<organism evidence="13 14">
    <name type="scientific">Fonsecaea erecta</name>
    <dbReference type="NCBI Taxonomy" id="1367422"/>
    <lineage>
        <taxon>Eukaryota</taxon>
        <taxon>Fungi</taxon>
        <taxon>Dikarya</taxon>
        <taxon>Ascomycota</taxon>
        <taxon>Pezizomycotina</taxon>
        <taxon>Eurotiomycetes</taxon>
        <taxon>Chaetothyriomycetidae</taxon>
        <taxon>Chaetothyriales</taxon>
        <taxon>Herpotrichiellaceae</taxon>
        <taxon>Fonsecaea</taxon>
    </lineage>
</organism>
<dbReference type="OrthoDB" id="6500128at2759"/>
<feature type="transmembrane region" description="Helical" evidence="10">
    <location>
        <begin position="932"/>
        <end position="961"/>
    </location>
</feature>
<dbReference type="InterPro" id="IPR027417">
    <property type="entry name" value="P-loop_NTPase"/>
</dbReference>
<feature type="transmembrane region" description="Helical" evidence="10">
    <location>
        <begin position="130"/>
        <end position="152"/>
    </location>
</feature>
<evidence type="ECO:0000259" key="12">
    <source>
        <dbReference type="PROSITE" id="PS50929"/>
    </source>
</evidence>
<dbReference type="GO" id="GO:0016887">
    <property type="term" value="F:ATP hydrolysis activity"/>
    <property type="evidence" value="ECO:0007669"/>
    <property type="project" value="InterPro"/>
</dbReference>
<comment type="caution">
    <text evidence="13">The sequence shown here is derived from an EMBL/GenBank/DDBJ whole genome shotgun (WGS) entry which is preliminary data.</text>
</comment>
<feature type="transmembrane region" description="Helical" evidence="10">
    <location>
        <begin position="32"/>
        <end position="52"/>
    </location>
</feature>
<dbReference type="Pfam" id="PF00664">
    <property type="entry name" value="ABC_membrane"/>
    <property type="match status" value="2"/>
</dbReference>
<feature type="domain" description="ABC transporter" evidence="11">
    <location>
        <begin position="602"/>
        <end position="831"/>
    </location>
</feature>
<reference evidence="13 14" key="1">
    <citation type="submission" date="2016-04" db="EMBL/GenBank/DDBJ databases">
        <title>Draft genome of Fonsecaea erecta CBS 125763.</title>
        <authorList>
            <person name="Weiss V.A."/>
            <person name="Vicente V.A."/>
            <person name="Raittz R.T."/>
            <person name="Moreno L.F."/>
            <person name="De Souza E.M."/>
            <person name="Pedrosa F.O."/>
            <person name="Steffens M.B."/>
            <person name="Faoro H."/>
            <person name="Tadra-Sfeir M.Z."/>
            <person name="Najafzadeh M.J."/>
            <person name="Felipe M.S."/>
            <person name="Teixeira M."/>
            <person name="Sun J."/>
            <person name="Xi L."/>
            <person name="Gomes R."/>
            <person name="De Azevedo C.M."/>
            <person name="Salgado C.G."/>
            <person name="Da Silva M.B."/>
            <person name="Nascimento M.F."/>
            <person name="Queiroz-Telles F."/>
            <person name="Attili D.S."/>
            <person name="Gorbushina A."/>
        </authorList>
    </citation>
    <scope>NUCLEOTIDE SEQUENCE [LARGE SCALE GENOMIC DNA]</scope>
    <source>
        <strain evidence="13 14">CBS 125763</strain>
    </source>
</reference>
<keyword evidence="8 10" id="KW-0472">Membrane</keyword>
<dbReference type="CDD" id="cd18579">
    <property type="entry name" value="ABC_6TM_ABCC_D1"/>
    <property type="match status" value="1"/>
</dbReference>
<dbReference type="STRING" id="1367422.A0A178ZRX5"/>
<dbReference type="SUPFAM" id="SSF52540">
    <property type="entry name" value="P-loop containing nucleoside triphosphate hydrolases"/>
    <property type="match status" value="2"/>
</dbReference>
<evidence type="ECO:0000313" key="13">
    <source>
        <dbReference type="EMBL" id="OAP62557.1"/>
    </source>
</evidence>
<dbReference type="GO" id="GO:0005524">
    <property type="term" value="F:ATP binding"/>
    <property type="evidence" value="ECO:0007669"/>
    <property type="project" value="UniProtKB-KW"/>
</dbReference>
<dbReference type="Pfam" id="PF24357">
    <property type="entry name" value="TMD0_ABC"/>
    <property type="match status" value="1"/>
</dbReference>
<feature type="domain" description="ABC transporter" evidence="11">
    <location>
        <begin position="1212"/>
        <end position="1469"/>
    </location>
</feature>
<keyword evidence="9" id="KW-0325">Glycoprotein</keyword>
<evidence type="ECO:0000256" key="3">
    <source>
        <dbReference type="ARBA" id="ARBA00022448"/>
    </source>
</evidence>
<dbReference type="FunFam" id="1.20.1560.10:FF:000066">
    <property type="entry name" value="ABC multidrug transporter (Eurofung)"/>
    <property type="match status" value="1"/>
</dbReference>
<keyword evidence="14" id="KW-1185">Reference proteome</keyword>
<proteinExistence type="inferred from homology"/>
<feature type="transmembrane region" description="Helical" evidence="10">
    <location>
        <begin position="408"/>
        <end position="430"/>
    </location>
</feature>
<keyword evidence="6" id="KW-0067">ATP-binding</keyword>
<dbReference type="InterPro" id="IPR017871">
    <property type="entry name" value="ABC_transporter-like_CS"/>
</dbReference>
<protein>
    <submittedName>
        <fullName evidence="13">ABC transporter</fullName>
    </submittedName>
</protein>
<comment type="similarity">
    <text evidence="2">Belongs to the ABC transporter superfamily. ABCC family. Conjugate transporter (TC 3.A.1.208) subfamily.</text>
</comment>
<evidence type="ECO:0000256" key="2">
    <source>
        <dbReference type="ARBA" id="ARBA00009726"/>
    </source>
</evidence>
<dbReference type="Gene3D" id="1.20.1560.10">
    <property type="entry name" value="ABC transporter type 1, transmembrane domain"/>
    <property type="match status" value="2"/>
</dbReference>
<dbReference type="PROSITE" id="PS00211">
    <property type="entry name" value="ABC_TRANSPORTER_1"/>
    <property type="match status" value="1"/>
</dbReference>
<dbReference type="InterPro" id="IPR003439">
    <property type="entry name" value="ABC_transporter-like_ATP-bd"/>
</dbReference>
<evidence type="ECO:0000256" key="1">
    <source>
        <dbReference type="ARBA" id="ARBA00004141"/>
    </source>
</evidence>
<keyword evidence="7 10" id="KW-1133">Transmembrane helix</keyword>
<keyword evidence="3" id="KW-0813">Transport</keyword>
<dbReference type="InterPro" id="IPR011527">
    <property type="entry name" value="ABC1_TM_dom"/>
</dbReference>
<sequence>MRLSTCNNDDTLGPSVSGCRGDFDFTIKFEQLVFSIVPSALLIVAVVGRAAWSVRKPVIVHAPTFLSIKLGAIVLYALLKFVLLILVATGPLVKTHASIASNILQLLAATAMFTLSFLDHGRSARPSVLLSSYLFFTLLPDIAQTRTFWLVADTEHDAAHAGVFTASMLLKVFMLFVEAQQKTKWVNWGTEELHSPEETSGIYSLGLYFWLNNLFFSGYRKVLHMEDLYPLDRAIAGANLYRRFQIHADYTKMKGTAYGLAKAVARTLLVPMLLPIPPRIGLIFFKFCQPFLINSILEVISGQSTQETVNYGYGFIGATALIYSGLAVSTALYWYFHFRSLQMARGILITAIYTKTTEAQVGIGDSSAPVTLMSVDIERINFGFQSLHEVWAAGIEVGLASYLLYNELGIAFVAPIVTLIICFLVMSVLVKYTGKAQKSWMTRVQKRVGLTATVIANMKNVKIAGLAGPIFDSIQKNRVDELKGSSRVRQLALMGIIVSWAPFLISPVITFALSERSLDTARVFTALSYLVLLATPLTVVLKVGPQMASGFACLSRMQAHLERNSRDDFRVVPLNSTAPVEKELCIVSPSNNDDKIRPGSAIVVTEATFGWEEGKAVLTDINICIPRSSLTMVVGPIGSGKSTLCKALLGEIPYHRGQVAWTNGIGRVGYCDQAPFLSNCSIRDNIVGFSPFDEERYASVISAAMLEADFEILPRGDSTKIGSNGIILSGGQRQRISLARALYLQTDMLIFDDVLRGLDADTEEQVFKRVFGTNGIIRSRQATAVLCTHSVRHLPSANKIIALNTQGTVTEQGSFEELVANGKYIHRLGVKATENDTIGESTETEESYQHSGLTASRRKAITISTNDPDVPDIARQQGDRRVYKHYFKSMGYLVATIQMVLTALFGFFYNFPTIWLKYWSDSASSAHPSHCSGYYVGIYGLLNICCLLSMVVLAYLVWVLAVRRAGANLHREVLRTLTRAPLRFLTTTDQGVITNLFSQDLNLVDTELPNALLNTLYNLTIAVGQAAVMITATAYIVASYPFIIALMWLIQKLYLRTSRQMRMLDLEAKSPLYTHFLDTTKGIVTLRAFGFISNDRAKNMNLLDDSQRPAYLLFMLQQWLTLVLNFIVMALAVLLVSLAVNLHHNSGFTGASLVTLMSFGDFLSSIVMQWTKLETSIGAIARLQTFNNTVAPEDRMEETIIPGEEWPTNGQIDLREVSATYDDPRGCGEVPNLVINKVSLFIAPGEKVAICGRTGSGKSSMFALLLKLLDPCEGTPGRIYIDGTPLHLIDRTTLRLRIIAIPQEALSLPGGATFRQNLDPFDRAHTDECCAVLKTVDLWSLIQSRGGLDTAMTSDTFSQGQRQLFSLAYAVLRRRMRSRLLGAGGVGSEGGILLLDEVTSSVDQDTERVMQEIIATEFQDYTVVAVSHRLSTIMDFDRVAVMDHGEIVEVGNPRTLVETENTRFGNLWKSGGS</sequence>
<evidence type="ECO:0000256" key="6">
    <source>
        <dbReference type="ARBA" id="ARBA00022840"/>
    </source>
</evidence>
<feature type="domain" description="ABC transmembrane type-1" evidence="12">
    <location>
        <begin position="289"/>
        <end position="549"/>
    </location>
</feature>
<accession>A0A178ZRX5</accession>
<dbReference type="Proteomes" id="UP000078343">
    <property type="component" value="Unassembled WGS sequence"/>
</dbReference>
<feature type="transmembrane region" description="Helical" evidence="10">
    <location>
        <begin position="158"/>
        <end position="177"/>
    </location>
</feature>
<dbReference type="GO" id="GO:0140359">
    <property type="term" value="F:ABC-type transporter activity"/>
    <property type="evidence" value="ECO:0007669"/>
    <property type="project" value="InterPro"/>
</dbReference>
<dbReference type="Gene3D" id="3.40.50.300">
    <property type="entry name" value="P-loop containing nucleotide triphosphate hydrolases"/>
    <property type="match status" value="2"/>
</dbReference>
<feature type="transmembrane region" description="Helical" evidence="10">
    <location>
        <begin position="491"/>
        <end position="514"/>
    </location>
</feature>
<dbReference type="PROSITE" id="PS50893">
    <property type="entry name" value="ABC_TRANSPORTER_2"/>
    <property type="match status" value="2"/>
</dbReference>
<evidence type="ECO:0000256" key="5">
    <source>
        <dbReference type="ARBA" id="ARBA00022741"/>
    </source>
</evidence>
<feature type="transmembrane region" description="Helical" evidence="10">
    <location>
        <begin position="312"/>
        <end position="336"/>
    </location>
</feature>
<dbReference type="PANTHER" id="PTHR24223:SF345">
    <property type="entry name" value="ABC MULTIDRUG TRANSPORTER (EUROFUNG)"/>
    <property type="match status" value="1"/>
</dbReference>
<dbReference type="InterPro" id="IPR036640">
    <property type="entry name" value="ABC1_TM_sf"/>
</dbReference>
<evidence type="ECO:0000256" key="7">
    <source>
        <dbReference type="ARBA" id="ARBA00022989"/>
    </source>
</evidence>
<dbReference type="FunFam" id="1.20.1560.10:FF:000055">
    <property type="entry name" value="ABC multidrug transporter (Eurofung)"/>
    <property type="match status" value="1"/>
</dbReference>
<dbReference type="InterPro" id="IPR056227">
    <property type="entry name" value="TMD0_ABC"/>
</dbReference>
<dbReference type="InterPro" id="IPR003593">
    <property type="entry name" value="AAA+_ATPase"/>
</dbReference>
<dbReference type="InterPro" id="IPR050173">
    <property type="entry name" value="ABC_transporter_C-like"/>
</dbReference>
<feature type="transmembrane region" description="Helical" evidence="10">
    <location>
        <begin position="1146"/>
        <end position="1167"/>
    </location>
</feature>
<feature type="transmembrane region" description="Helical" evidence="10">
    <location>
        <begin position="1119"/>
        <end position="1140"/>
    </location>
</feature>
<keyword evidence="5" id="KW-0547">Nucleotide-binding</keyword>
<gene>
    <name evidence="13" type="ORF">AYL99_01784</name>
</gene>
<dbReference type="GO" id="GO:0016020">
    <property type="term" value="C:membrane"/>
    <property type="evidence" value="ECO:0007669"/>
    <property type="project" value="UniProtKB-SubCell"/>
</dbReference>
<evidence type="ECO:0000256" key="10">
    <source>
        <dbReference type="SAM" id="Phobius"/>
    </source>
</evidence>
<dbReference type="EMBL" id="LVYI01000002">
    <property type="protein sequence ID" value="OAP62557.1"/>
    <property type="molecule type" value="Genomic_DNA"/>
</dbReference>
<evidence type="ECO:0000256" key="8">
    <source>
        <dbReference type="ARBA" id="ARBA00023136"/>
    </source>
</evidence>
<comment type="subcellular location">
    <subcellularLocation>
        <location evidence="1">Membrane</location>
        <topology evidence="1">Multi-pass membrane protein</topology>
    </subcellularLocation>
</comment>
<feature type="transmembrane region" description="Helical" evidence="10">
    <location>
        <begin position="1036"/>
        <end position="1055"/>
    </location>
</feature>
<dbReference type="InterPro" id="IPR044746">
    <property type="entry name" value="ABCC_6TM_D1"/>
</dbReference>
<keyword evidence="4 10" id="KW-0812">Transmembrane</keyword>
<dbReference type="PANTHER" id="PTHR24223">
    <property type="entry name" value="ATP-BINDING CASSETTE SUB-FAMILY C"/>
    <property type="match status" value="1"/>
</dbReference>
<dbReference type="CDD" id="cd18580">
    <property type="entry name" value="ABC_6TM_ABCC_D2"/>
    <property type="match status" value="1"/>
</dbReference>
<name>A0A178ZRX5_9EURO</name>
<dbReference type="SUPFAM" id="SSF90123">
    <property type="entry name" value="ABC transporter transmembrane region"/>
    <property type="match status" value="2"/>
</dbReference>